<evidence type="ECO:0000256" key="9">
    <source>
        <dbReference type="SAM" id="MobiDB-lite"/>
    </source>
</evidence>
<keyword evidence="10" id="KW-1133">Transmembrane helix</keyword>
<name>A0A5C4MRY5_9RHOB</name>
<keyword evidence="10" id="KW-0472">Membrane</keyword>
<dbReference type="InterPro" id="IPR003660">
    <property type="entry name" value="HAMP_dom"/>
</dbReference>
<dbReference type="EMBL" id="VDFU01000015">
    <property type="protein sequence ID" value="TNC48732.1"/>
    <property type="molecule type" value="Genomic_DNA"/>
</dbReference>
<keyword evidence="4" id="KW-0597">Phosphoprotein</keyword>
<dbReference type="Proteomes" id="UP000305887">
    <property type="component" value="Unassembled WGS sequence"/>
</dbReference>
<proteinExistence type="predicted"/>
<keyword evidence="10" id="KW-0812">Transmembrane</keyword>
<dbReference type="PANTHER" id="PTHR41523">
    <property type="entry name" value="TWO-COMPONENT SYSTEM SENSOR PROTEIN"/>
    <property type="match status" value="1"/>
</dbReference>
<evidence type="ECO:0000259" key="11">
    <source>
        <dbReference type="PROSITE" id="PS50885"/>
    </source>
</evidence>
<feature type="domain" description="HAMP" evidence="11">
    <location>
        <begin position="332"/>
        <end position="386"/>
    </location>
</feature>
<dbReference type="PROSITE" id="PS50885">
    <property type="entry name" value="HAMP"/>
    <property type="match status" value="1"/>
</dbReference>
<evidence type="ECO:0000256" key="5">
    <source>
        <dbReference type="ARBA" id="ARBA00022679"/>
    </source>
</evidence>
<sequence>MSTKPPSHVTGAIGSPPGKPELDPAAAQARPPLTQRLGFRQSLLLAVALLPLGVISLVQGNAWLDAARKQRAAVLAGETLRVSAPVAGFIREAQGAAAALARTVRPLLDDELACDAAMSHLAAVSPQYSVVSYIPVSGQMTCASGGAAYDYSDNAFFQSIITDLRPKVVVNSHGPVSGTSIVLVAHPVIGDEGGYSGYITLALPHSALGAVEPMASSGLEAIDTPAFVTFNRDGTLLTASTGLDRAAEILPQDVTLTEQVTAGQSSFTARTASGQERFYSTVPVIEGELFALGSVPVRETAGFGSLSGLSPFLTAALMWAASLMVAWVAAELLVSRYIRRLGQAIGSFASGSREVDDLDMERAPAEIREVGRAFLRMTDTILHDEAELENTVHQREVLLREVHHRVKNNLQLIASIMNMQSRRARSPETKALMKGLQERVMSLATVHKELYQTTGLADVRADELLGDITQQIVSMASAPGRTFRIETDFAAIPLTPDQAVPLSLLLTEGLTNAIKYAAPDPGESQPRIRLRFAALDGSRAELSIINGTRPEAEPTPEPEGTGLGRQLVAAFASQLGGEVRTKVEDGFFSLSMEFALRPLEGGEQRNVV</sequence>
<evidence type="ECO:0000313" key="13">
    <source>
        <dbReference type="Proteomes" id="UP000305887"/>
    </source>
</evidence>
<dbReference type="GO" id="GO:0007165">
    <property type="term" value="P:signal transduction"/>
    <property type="evidence" value="ECO:0007669"/>
    <property type="project" value="InterPro"/>
</dbReference>
<dbReference type="SUPFAM" id="SSF55874">
    <property type="entry name" value="ATPase domain of HSP90 chaperone/DNA topoisomerase II/histidine kinase"/>
    <property type="match status" value="1"/>
</dbReference>
<dbReference type="InterPro" id="IPR036890">
    <property type="entry name" value="HATPase_C_sf"/>
</dbReference>
<keyword evidence="6" id="KW-0547">Nucleotide-binding</keyword>
<evidence type="ECO:0000256" key="10">
    <source>
        <dbReference type="SAM" id="Phobius"/>
    </source>
</evidence>
<dbReference type="InterPro" id="IPR011495">
    <property type="entry name" value="Sig_transdc_His_kin_sub2_dim/P"/>
</dbReference>
<evidence type="ECO:0000256" key="3">
    <source>
        <dbReference type="ARBA" id="ARBA00012438"/>
    </source>
</evidence>
<reference evidence="12 13" key="1">
    <citation type="submission" date="2019-06" db="EMBL/GenBank/DDBJ databases">
        <title>YIM 131921 draft genome.</title>
        <authorList>
            <person name="Jiang L."/>
        </authorList>
    </citation>
    <scope>NUCLEOTIDE SEQUENCE [LARGE SCALE GENOMIC DNA]</scope>
    <source>
        <strain evidence="12 13">YIM 131921</strain>
    </source>
</reference>
<comment type="subcellular location">
    <subcellularLocation>
        <location evidence="2">Membrane</location>
    </subcellularLocation>
</comment>
<evidence type="ECO:0000313" key="12">
    <source>
        <dbReference type="EMBL" id="TNC48732.1"/>
    </source>
</evidence>
<evidence type="ECO:0000256" key="7">
    <source>
        <dbReference type="ARBA" id="ARBA00022777"/>
    </source>
</evidence>
<dbReference type="AlphaFoldDB" id="A0A5C4MRY5"/>
<keyword evidence="5" id="KW-0808">Transferase</keyword>
<evidence type="ECO:0000256" key="4">
    <source>
        <dbReference type="ARBA" id="ARBA00022553"/>
    </source>
</evidence>
<dbReference type="Gene3D" id="3.30.450.20">
    <property type="entry name" value="PAS domain"/>
    <property type="match status" value="2"/>
</dbReference>
<dbReference type="EC" id="2.7.13.3" evidence="3"/>
<dbReference type="Pfam" id="PF07568">
    <property type="entry name" value="HisKA_2"/>
    <property type="match status" value="1"/>
</dbReference>
<organism evidence="12 13">
    <name type="scientific">Rubellimicrobium rubrum</name>
    <dbReference type="NCBI Taxonomy" id="2585369"/>
    <lineage>
        <taxon>Bacteria</taxon>
        <taxon>Pseudomonadati</taxon>
        <taxon>Pseudomonadota</taxon>
        <taxon>Alphaproteobacteria</taxon>
        <taxon>Rhodobacterales</taxon>
        <taxon>Roseobacteraceae</taxon>
        <taxon>Rubellimicrobium</taxon>
    </lineage>
</organism>
<evidence type="ECO:0000256" key="1">
    <source>
        <dbReference type="ARBA" id="ARBA00000085"/>
    </source>
</evidence>
<dbReference type="OrthoDB" id="9767435at2"/>
<dbReference type="Gene3D" id="3.30.565.10">
    <property type="entry name" value="Histidine kinase-like ATPase, C-terminal domain"/>
    <property type="match status" value="1"/>
</dbReference>
<gene>
    <name evidence="12" type="ORF">FHG66_13015</name>
</gene>
<keyword evidence="8" id="KW-0067">ATP-binding</keyword>
<comment type="caution">
    <text evidence="12">The sequence shown here is derived from an EMBL/GenBank/DDBJ whole genome shotgun (WGS) entry which is preliminary data.</text>
</comment>
<protein>
    <recommendedName>
        <fullName evidence="3">histidine kinase</fullName>
        <ecNumber evidence="3">2.7.13.3</ecNumber>
    </recommendedName>
</protein>
<keyword evidence="13" id="KW-1185">Reference proteome</keyword>
<accession>A0A5C4MRY5</accession>
<dbReference type="GO" id="GO:0016020">
    <property type="term" value="C:membrane"/>
    <property type="evidence" value="ECO:0007669"/>
    <property type="project" value="UniProtKB-SubCell"/>
</dbReference>
<keyword evidence="7 12" id="KW-0418">Kinase</keyword>
<evidence type="ECO:0000256" key="2">
    <source>
        <dbReference type="ARBA" id="ARBA00004370"/>
    </source>
</evidence>
<feature type="transmembrane region" description="Helical" evidence="10">
    <location>
        <begin position="43"/>
        <end position="64"/>
    </location>
</feature>
<feature type="transmembrane region" description="Helical" evidence="10">
    <location>
        <begin position="312"/>
        <end position="334"/>
    </location>
</feature>
<dbReference type="PANTHER" id="PTHR41523:SF8">
    <property type="entry name" value="ETHYLENE RESPONSE SENSOR PROTEIN"/>
    <property type="match status" value="1"/>
</dbReference>
<evidence type="ECO:0000256" key="8">
    <source>
        <dbReference type="ARBA" id="ARBA00022840"/>
    </source>
</evidence>
<feature type="region of interest" description="Disordered" evidence="9">
    <location>
        <begin position="1"/>
        <end position="27"/>
    </location>
</feature>
<comment type="catalytic activity">
    <reaction evidence="1">
        <text>ATP + protein L-histidine = ADP + protein N-phospho-L-histidine.</text>
        <dbReference type="EC" id="2.7.13.3"/>
    </reaction>
</comment>
<dbReference type="GO" id="GO:0005524">
    <property type="term" value="F:ATP binding"/>
    <property type="evidence" value="ECO:0007669"/>
    <property type="project" value="UniProtKB-KW"/>
</dbReference>
<dbReference type="RefSeq" id="WP_139077452.1">
    <property type="nucleotide sequence ID" value="NZ_VDFU01000015.1"/>
</dbReference>
<evidence type="ECO:0000256" key="6">
    <source>
        <dbReference type="ARBA" id="ARBA00022741"/>
    </source>
</evidence>
<dbReference type="GO" id="GO:0004673">
    <property type="term" value="F:protein histidine kinase activity"/>
    <property type="evidence" value="ECO:0007669"/>
    <property type="project" value="UniProtKB-EC"/>
</dbReference>